<dbReference type="AlphaFoldDB" id="A0A2P2J8B9"/>
<evidence type="ECO:0000313" key="1">
    <source>
        <dbReference type="EMBL" id="MBW89708.1"/>
    </source>
</evidence>
<organism evidence="1">
    <name type="scientific">Rhizophora mucronata</name>
    <name type="common">Asiatic mangrove</name>
    <dbReference type="NCBI Taxonomy" id="61149"/>
    <lineage>
        <taxon>Eukaryota</taxon>
        <taxon>Viridiplantae</taxon>
        <taxon>Streptophyta</taxon>
        <taxon>Embryophyta</taxon>
        <taxon>Tracheophyta</taxon>
        <taxon>Spermatophyta</taxon>
        <taxon>Magnoliopsida</taxon>
        <taxon>eudicotyledons</taxon>
        <taxon>Gunneridae</taxon>
        <taxon>Pentapetalae</taxon>
        <taxon>rosids</taxon>
        <taxon>fabids</taxon>
        <taxon>Malpighiales</taxon>
        <taxon>Rhizophoraceae</taxon>
        <taxon>Rhizophora</taxon>
    </lineage>
</organism>
<proteinExistence type="predicted"/>
<protein>
    <submittedName>
        <fullName evidence="1">Uncharacterized protein</fullName>
    </submittedName>
</protein>
<reference evidence="1" key="1">
    <citation type="submission" date="2018-02" db="EMBL/GenBank/DDBJ databases">
        <title>Rhizophora mucronata_Transcriptome.</title>
        <authorList>
            <person name="Meera S.P."/>
            <person name="Sreeshan A."/>
            <person name="Augustine A."/>
        </authorList>
    </citation>
    <scope>NUCLEOTIDE SEQUENCE</scope>
    <source>
        <tissue evidence="1">Leaf</tissue>
    </source>
</reference>
<accession>A0A2P2J8B9</accession>
<dbReference type="EMBL" id="GGEC01009225">
    <property type="protein sequence ID" value="MBW89708.1"/>
    <property type="molecule type" value="Transcribed_RNA"/>
</dbReference>
<sequence>MSPLLRSRQHLVIATCVISLRIVSTSSKYFHIFLSELPVGNFEDWFVRRNCRIKHFFLCFRLCLD</sequence>
<name>A0A2P2J8B9_RHIMU</name>